<dbReference type="PROSITE" id="PS51170">
    <property type="entry name" value="CW"/>
    <property type="match status" value="1"/>
</dbReference>
<keyword evidence="4" id="KW-0378">Hydrolase</keyword>
<name>A0A174JMK2_9FIRM</name>
<organism evidence="4 5">
    <name type="scientific">Enterocloster clostridioformis</name>
    <dbReference type="NCBI Taxonomy" id="1531"/>
    <lineage>
        <taxon>Bacteria</taxon>
        <taxon>Bacillati</taxon>
        <taxon>Bacillota</taxon>
        <taxon>Clostridia</taxon>
        <taxon>Lachnospirales</taxon>
        <taxon>Lachnospiraceae</taxon>
        <taxon>Enterocloster</taxon>
    </lineage>
</organism>
<keyword evidence="4" id="KW-0326">Glycosidase</keyword>
<dbReference type="RefSeq" id="WP_057571899.1">
    <property type="nucleotide sequence ID" value="NZ_CZAB01000018.1"/>
</dbReference>
<feature type="repeat" description="Cell wall-binding" evidence="2">
    <location>
        <begin position="49"/>
        <end position="68"/>
    </location>
</feature>
<proteinExistence type="predicted"/>
<keyword evidence="3" id="KW-0732">Signal</keyword>
<evidence type="ECO:0000313" key="5">
    <source>
        <dbReference type="Proteomes" id="UP000095512"/>
    </source>
</evidence>
<reference evidence="4 5" key="1">
    <citation type="submission" date="2015-09" db="EMBL/GenBank/DDBJ databases">
        <authorList>
            <consortium name="Pathogen Informatics"/>
        </authorList>
    </citation>
    <scope>NUCLEOTIDE SEQUENCE [LARGE SCALE GENOMIC DNA]</scope>
    <source>
        <strain evidence="4 5">2789STDY5834865</strain>
    </source>
</reference>
<keyword evidence="1" id="KW-0677">Repeat</keyword>
<accession>A0A174JMK2</accession>
<dbReference type="Pfam" id="PF19127">
    <property type="entry name" value="Choline_bind_3"/>
    <property type="match status" value="1"/>
</dbReference>
<feature type="chain" id="PRO_5008025284" evidence="3">
    <location>
        <begin position="28"/>
        <end position="631"/>
    </location>
</feature>
<dbReference type="EMBL" id="CZAB01000018">
    <property type="protein sequence ID" value="CUO98395.1"/>
    <property type="molecule type" value="Genomic_DNA"/>
</dbReference>
<protein>
    <submittedName>
        <fullName evidence="4">Cell wall binding repeat-containing protein</fullName>
        <ecNumber evidence="4">3.2.1.96</ecNumber>
    </submittedName>
</protein>
<dbReference type="InterPro" id="IPR018337">
    <property type="entry name" value="Cell_wall/Cho-bd_repeat"/>
</dbReference>
<evidence type="ECO:0000313" key="4">
    <source>
        <dbReference type="EMBL" id="CUO98395.1"/>
    </source>
</evidence>
<evidence type="ECO:0000256" key="3">
    <source>
        <dbReference type="SAM" id="SignalP"/>
    </source>
</evidence>
<evidence type="ECO:0000256" key="2">
    <source>
        <dbReference type="PROSITE-ProRule" id="PRU00591"/>
    </source>
</evidence>
<dbReference type="AlphaFoldDB" id="A0A174JMK2"/>
<sequence length="631" mass="71137">MRKQTKLVAVLSTAALLAIGASMTSFAATGWAEEDGTWVYYNRDGERATDQWKKSGNNWYWLDSDGEMAIDQLIEDGDNYYYVDINGVMAANQWVAIDNEDAGQDDEPDHYWYYFQANGKALTQGDNDKVSLKTVNGKKYAFDDEGRMLFGWVDENSAERVDDTDGDAFKEGTYYFGGEDDGAMTVGWLQLDVTYDEATNDEYKYTAPVFNDDEDQTRWFYFKSNGKKIYAEDGDRTKDKTINGKKYAFDEYGAMVAEWSLDEEDLEGKSLASYSDAVKSGKIDAGKASANDIVTGKAFNAKYSEAWKYFNSVEDGARVSKGWFKVVPAEYLNDEKYNDDEDFWYYADGSGNLYAGEFKTIKGKKYAFRNDGRMIDGLKFIYEDKDAQSLTVWADDDDPYRFDSEDDFDDNAPLYEAAGYYCYYFGNGDDGAMRTNKTTVEIDGENFNFYFEKSGGKKGAGLTGEKDDKFYQSGKLLKADTDDKYSVVQRQLVKKTNGAINDTLDVVTTKDSTTTEVYKVLDDVDELLTVAKDADVDILTIDDLNSMEKGKADSILRAANINKDLEDLREVYIFGKDENGNFKASELDTKDYFLVNTSGKVLDSKGRHKDGSDYYYALTSGGKIAGIYVED</sequence>
<evidence type="ECO:0000256" key="1">
    <source>
        <dbReference type="ARBA" id="ARBA00022737"/>
    </source>
</evidence>
<gene>
    <name evidence="4" type="primary">lytB_4</name>
    <name evidence="4" type="ORF">ERS852480_02372</name>
</gene>
<dbReference type="Gene3D" id="2.10.270.10">
    <property type="entry name" value="Cholin Binding"/>
    <property type="match status" value="4"/>
</dbReference>
<dbReference type="Proteomes" id="UP000095512">
    <property type="component" value="Unassembled WGS sequence"/>
</dbReference>
<feature type="signal peptide" evidence="3">
    <location>
        <begin position="1"/>
        <end position="27"/>
    </location>
</feature>
<dbReference type="GO" id="GO:0033925">
    <property type="term" value="F:mannosyl-glycoprotein endo-beta-N-acetylglucosaminidase activity"/>
    <property type="evidence" value="ECO:0007669"/>
    <property type="project" value="UniProtKB-EC"/>
</dbReference>
<dbReference type="EC" id="3.2.1.96" evidence="4"/>
<dbReference type="SUPFAM" id="SSF69360">
    <property type="entry name" value="Cell wall binding repeat"/>
    <property type="match status" value="2"/>
</dbReference>